<dbReference type="InterPro" id="IPR012373">
    <property type="entry name" value="Ferrdict_sens_TM"/>
</dbReference>
<evidence type="ECO:0000313" key="4">
    <source>
        <dbReference type="EMBL" id="GGH69892.1"/>
    </source>
</evidence>
<evidence type="ECO:0008006" key="6">
    <source>
        <dbReference type="Google" id="ProtNLM"/>
    </source>
</evidence>
<keyword evidence="1" id="KW-1133">Transmembrane helix</keyword>
<evidence type="ECO:0000259" key="2">
    <source>
        <dbReference type="Pfam" id="PF04773"/>
    </source>
</evidence>
<feature type="transmembrane region" description="Helical" evidence="1">
    <location>
        <begin position="97"/>
        <end position="115"/>
    </location>
</feature>
<dbReference type="GO" id="GO:0016989">
    <property type="term" value="F:sigma factor antagonist activity"/>
    <property type="evidence" value="ECO:0007669"/>
    <property type="project" value="TreeGrafter"/>
</dbReference>
<keyword evidence="1" id="KW-0472">Membrane</keyword>
<dbReference type="Gene3D" id="2.60.120.1440">
    <property type="match status" value="1"/>
</dbReference>
<protein>
    <recommendedName>
        <fullName evidence="6">FecR family protein</fullName>
    </recommendedName>
</protein>
<feature type="domain" description="Protein FecR C-terminal" evidence="3">
    <location>
        <begin position="290"/>
        <end position="358"/>
    </location>
</feature>
<feature type="domain" description="FecR protein" evidence="2">
    <location>
        <begin position="150"/>
        <end position="233"/>
    </location>
</feature>
<evidence type="ECO:0000259" key="3">
    <source>
        <dbReference type="Pfam" id="PF16344"/>
    </source>
</evidence>
<accession>A0A917MWR2</accession>
<sequence>MQQIAQLIEKFNNGTATAEEQLQLQAALQQQEPALQQWMKEAYEKDSTNSPALLSAERSASLFRDIQARVAPAAWQAAEAPVVTLEAPVRRWYQRSMVWSAAASLLVITVLAVLFTQRPHPAQPLTVQNAPVAPAALPKQIHNNGRTLMHLVLEDHSTIELHPGSSLTYIPGFTATARTIQLTGRALFTVAANKKRPFTVTAAGIATTALGTQFLVNAQDAGNVIVKLLEGKVVVQSADSSLAQTMQPVYLLPGQEAVTSLQHHLCKVRQSSNRLPEAAAPAPAGDAMAFHYNRTPLIQVLQQLGSRYQVQFQYNKREIQTLRFTGTLEQGDSLEVILNILGATNNLSFTQNGSNIVITKQP</sequence>
<name>A0A917MWR2_9BACT</name>
<keyword evidence="5" id="KW-1185">Reference proteome</keyword>
<dbReference type="PIRSF" id="PIRSF018266">
    <property type="entry name" value="FecR"/>
    <property type="match status" value="1"/>
</dbReference>
<dbReference type="InterPro" id="IPR032508">
    <property type="entry name" value="FecR_C"/>
</dbReference>
<dbReference type="Gene3D" id="3.55.50.30">
    <property type="match status" value="1"/>
</dbReference>
<dbReference type="AlphaFoldDB" id="A0A917MWR2"/>
<proteinExistence type="predicted"/>
<reference evidence="4" key="2">
    <citation type="submission" date="2020-09" db="EMBL/GenBank/DDBJ databases">
        <authorList>
            <person name="Sun Q."/>
            <person name="Zhou Y."/>
        </authorList>
    </citation>
    <scope>NUCLEOTIDE SEQUENCE</scope>
    <source>
        <strain evidence="4">CGMCC 1.15290</strain>
    </source>
</reference>
<keyword evidence="1" id="KW-0812">Transmembrane</keyword>
<dbReference type="InterPro" id="IPR006860">
    <property type="entry name" value="FecR"/>
</dbReference>
<dbReference type="PANTHER" id="PTHR30273">
    <property type="entry name" value="PERIPLASMIC SIGNAL SENSOR AND SIGMA FACTOR ACTIVATOR FECR-RELATED"/>
    <property type="match status" value="1"/>
</dbReference>
<comment type="caution">
    <text evidence="4">The sequence shown here is derived from an EMBL/GenBank/DDBJ whole genome shotgun (WGS) entry which is preliminary data.</text>
</comment>
<evidence type="ECO:0000313" key="5">
    <source>
        <dbReference type="Proteomes" id="UP000627292"/>
    </source>
</evidence>
<dbReference type="Proteomes" id="UP000627292">
    <property type="component" value="Unassembled WGS sequence"/>
</dbReference>
<dbReference type="EMBL" id="BMIB01000003">
    <property type="protein sequence ID" value="GGH69892.1"/>
    <property type="molecule type" value="Genomic_DNA"/>
</dbReference>
<evidence type="ECO:0000256" key="1">
    <source>
        <dbReference type="SAM" id="Phobius"/>
    </source>
</evidence>
<dbReference type="Pfam" id="PF16344">
    <property type="entry name" value="FecR_C"/>
    <property type="match status" value="1"/>
</dbReference>
<reference evidence="4" key="1">
    <citation type="journal article" date="2014" name="Int. J. Syst. Evol. Microbiol.">
        <title>Complete genome sequence of Corynebacterium casei LMG S-19264T (=DSM 44701T), isolated from a smear-ripened cheese.</title>
        <authorList>
            <consortium name="US DOE Joint Genome Institute (JGI-PGF)"/>
            <person name="Walter F."/>
            <person name="Albersmeier A."/>
            <person name="Kalinowski J."/>
            <person name="Ruckert C."/>
        </authorList>
    </citation>
    <scope>NUCLEOTIDE SEQUENCE</scope>
    <source>
        <strain evidence="4">CGMCC 1.15290</strain>
    </source>
</reference>
<dbReference type="Pfam" id="PF04773">
    <property type="entry name" value="FecR"/>
    <property type="match status" value="1"/>
</dbReference>
<organism evidence="4 5">
    <name type="scientific">Filimonas zeae</name>
    <dbReference type="NCBI Taxonomy" id="1737353"/>
    <lineage>
        <taxon>Bacteria</taxon>
        <taxon>Pseudomonadati</taxon>
        <taxon>Bacteroidota</taxon>
        <taxon>Chitinophagia</taxon>
        <taxon>Chitinophagales</taxon>
        <taxon>Chitinophagaceae</taxon>
        <taxon>Filimonas</taxon>
    </lineage>
</organism>
<gene>
    <name evidence="4" type="ORF">GCM10011379_27650</name>
</gene>
<dbReference type="RefSeq" id="WP_188953182.1">
    <property type="nucleotide sequence ID" value="NZ_BMIB01000003.1"/>
</dbReference>
<dbReference type="PANTHER" id="PTHR30273:SF2">
    <property type="entry name" value="PROTEIN FECR"/>
    <property type="match status" value="1"/>
</dbReference>